<reference evidence="2 3" key="1">
    <citation type="submission" date="2013-06" db="EMBL/GenBank/DDBJ databases">
        <title>The Genome Sequence of Acinetobacter rudis CIP 110305.</title>
        <authorList>
            <consortium name="The Broad Institute Genome Sequencing Platform"/>
            <consortium name="The Broad Institute Genome Sequencing Center for Infectious Disease"/>
            <person name="Cerqueira G."/>
            <person name="Feldgarden M."/>
            <person name="Courvalin P."/>
            <person name="Perichon B."/>
            <person name="Grillot-Courvalin C."/>
            <person name="Clermont D."/>
            <person name="Rocha E."/>
            <person name="Yoon E.-J."/>
            <person name="Nemec A."/>
            <person name="Young S.K."/>
            <person name="Zeng Q."/>
            <person name="Gargeya S."/>
            <person name="Fitzgerald M."/>
            <person name="Abouelleil A."/>
            <person name="Alvarado L."/>
            <person name="Berlin A.M."/>
            <person name="Chapman S.B."/>
            <person name="Dewar J."/>
            <person name="Goldberg J."/>
            <person name="Griggs A."/>
            <person name="Gujja S."/>
            <person name="Hansen M."/>
            <person name="Howarth C."/>
            <person name="Imamovic A."/>
            <person name="Larimer J."/>
            <person name="McCowan C."/>
            <person name="Murphy C."/>
            <person name="Pearson M."/>
            <person name="Priest M."/>
            <person name="Roberts A."/>
            <person name="Saif S."/>
            <person name="Shea T."/>
            <person name="Sykes S."/>
            <person name="Wortman J."/>
            <person name="Nusbaum C."/>
            <person name="Birren B."/>
        </authorList>
    </citation>
    <scope>NUCLEOTIDE SEQUENCE [LARGE SCALE GENOMIC DNA]</scope>
    <source>
        <strain evidence="2 3">CIP 110305</strain>
    </source>
</reference>
<keyword evidence="1" id="KW-0732">Signal</keyword>
<comment type="caution">
    <text evidence="2">The sequence shown here is derived from an EMBL/GenBank/DDBJ whole genome shotgun (WGS) entry which is preliminary data.</text>
</comment>
<gene>
    <name evidence="2" type="ORF">F945_02920</name>
</gene>
<dbReference type="eggNOG" id="ENOG5033QXG">
    <property type="taxonomic scope" value="Bacteria"/>
</dbReference>
<name>S3MWM7_9GAMM</name>
<organism evidence="2 3">
    <name type="scientific">Acinetobacter rudis CIP 110305</name>
    <dbReference type="NCBI Taxonomy" id="421052"/>
    <lineage>
        <taxon>Bacteria</taxon>
        <taxon>Pseudomonadati</taxon>
        <taxon>Pseudomonadota</taxon>
        <taxon>Gammaproteobacteria</taxon>
        <taxon>Moraxellales</taxon>
        <taxon>Moraxellaceae</taxon>
        <taxon>Acinetobacter</taxon>
    </lineage>
</organism>
<evidence type="ECO:0000313" key="3">
    <source>
        <dbReference type="Proteomes" id="UP000014568"/>
    </source>
</evidence>
<dbReference type="EMBL" id="ATGI01000035">
    <property type="protein sequence ID" value="EPF70873.1"/>
    <property type="molecule type" value="Genomic_DNA"/>
</dbReference>
<dbReference type="Proteomes" id="UP000014568">
    <property type="component" value="Unassembled WGS sequence"/>
</dbReference>
<evidence type="ECO:0000256" key="1">
    <source>
        <dbReference type="SAM" id="SignalP"/>
    </source>
</evidence>
<protein>
    <submittedName>
        <fullName evidence="2">Uncharacterized protein</fullName>
    </submittedName>
</protein>
<sequence length="463" mass="49129">MKTKLTTLKRALTGLCGLYCSWAVASSSLVELDDTQLSATQGQALLSLSYISPHDQYNLETRRAGGDSSIGFYKLGLEANVEINANVRKLQLGCGGLNGINGCDIDIDNLALSGLKTDANGNMLPMTSDERAASSAQLSNPFIEFAIKSPDQASLREVVGLRLSAEKVVGLLTAGTNNTEANGINSLSGYLKINGYGNAKTSAGVFGLKPGEVVNTVADTAFLGCTSGCDKNAGLTAGYGNAKNTGLKIPAMTAPFQINNAVVSGTRMTAANVGAIAQIPSIPITDQSGQLGVRLNSRVCGLGLICVQDTFIKLNTTVDNLTANINFSEGLGYIHNLPISSAMYLGLQNKQLRWPGAEEVANPGWWLSLQDTVNLGDISPRDQVDISSVYPQFAQILGEKLKEDQYKIKVSIINGLQAFFQQGITKNISPINMQGESVNIALKNLILDTQNVTPNCYGGMRFC</sequence>
<feature type="chain" id="PRO_5004523543" evidence="1">
    <location>
        <begin position="26"/>
        <end position="463"/>
    </location>
</feature>
<evidence type="ECO:0000313" key="2">
    <source>
        <dbReference type="EMBL" id="EPF70873.1"/>
    </source>
</evidence>
<dbReference type="PATRIC" id="fig|421052.3.peg.2849"/>
<keyword evidence="3" id="KW-1185">Reference proteome</keyword>
<dbReference type="STRING" id="632955.GCA_000829675_00044"/>
<accession>S3MWM7</accession>
<dbReference type="HOGENOM" id="CLU_036687_1_0_6"/>
<proteinExistence type="predicted"/>
<dbReference type="OrthoDB" id="6073551at2"/>
<dbReference type="AlphaFoldDB" id="S3MWM7"/>
<feature type="signal peptide" evidence="1">
    <location>
        <begin position="1"/>
        <end position="25"/>
    </location>
</feature>
<dbReference type="RefSeq" id="WP_016657296.1">
    <property type="nucleotide sequence ID" value="NZ_KE340354.1"/>
</dbReference>